<dbReference type="Pfam" id="PF07715">
    <property type="entry name" value="Plug"/>
    <property type="match status" value="1"/>
</dbReference>
<accession>A0A653AGK6</accession>
<evidence type="ECO:0000313" key="7">
    <source>
        <dbReference type="EMBL" id="VBB47192.1"/>
    </source>
</evidence>
<dbReference type="Pfam" id="PF09912">
    <property type="entry name" value="DUF2141"/>
    <property type="match status" value="1"/>
</dbReference>
<keyword evidence="7" id="KW-0675">Receptor</keyword>
<evidence type="ECO:0000259" key="6">
    <source>
        <dbReference type="Pfam" id="PF14905"/>
    </source>
</evidence>
<dbReference type="EMBL" id="UPXZ01000037">
    <property type="protein sequence ID" value="VBB47192.1"/>
    <property type="molecule type" value="Genomic_DNA"/>
</dbReference>
<dbReference type="AlphaFoldDB" id="A0A653AGK6"/>
<dbReference type="Pfam" id="PF14905">
    <property type="entry name" value="OMP_b-brl_3"/>
    <property type="match status" value="1"/>
</dbReference>
<evidence type="ECO:0000256" key="3">
    <source>
        <dbReference type="ARBA" id="ARBA00023237"/>
    </source>
</evidence>
<dbReference type="PANTHER" id="PTHR40980:SF4">
    <property type="entry name" value="TONB-DEPENDENT RECEPTOR-LIKE BETA-BARREL DOMAIN-CONTAINING PROTEIN"/>
    <property type="match status" value="1"/>
</dbReference>
<evidence type="ECO:0000256" key="1">
    <source>
        <dbReference type="ARBA" id="ARBA00004442"/>
    </source>
</evidence>
<dbReference type="InterPro" id="IPR012910">
    <property type="entry name" value="Plug_dom"/>
</dbReference>
<dbReference type="PANTHER" id="PTHR40980">
    <property type="entry name" value="PLUG DOMAIN-CONTAINING PROTEIN"/>
    <property type="match status" value="1"/>
</dbReference>
<dbReference type="InterPro" id="IPR037066">
    <property type="entry name" value="Plug_dom_sf"/>
</dbReference>
<dbReference type="SUPFAM" id="SSF56935">
    <property type="entry name" value="Porins"/>
    <property type="match status" value="1"/>
</dbReference>
<dbReference type="InterPro" id="IPR018673">
    <property type="entry name" value="DUF2141"/>
</dbReference>
<organism evidence="7">
    <name type="scientific">uncultured Paludibacter sp</name>
    <dbReference type="NCBI Taxonomy" id="497635"/>
    <lineage>
        <taxon>Bacteria</taxon>
        <taxon>Pseudomonadati</taxon>
        <taxon>Bacteroidota</taxon>
        <taxon>Bacteroidia</taxon>
        <taxon>Bacteroidales</taxon>
        <taxon>Paludibacteraceae</taxon>
        <taxon>Paludibacter</taxon>
        <taxon>environmental samples</taxon>
    </lineage>
</organism>
<keyword evidence="4" id="KW-0732">Signal</keyword>
<feature type="signal peptide" evidence="4">
    <location>
        <begin position="1"/>
        <end position="18"/>
    </location>
</feature>
<comment type="subcellular location">
    <subcellularLocation>
        <location evidence="1">Cell outer membrane</location>
    </subcellularLocation>
</comment>
<dbReference type="InterPro" id="IPR041700">
    <property type="entry name" value="OMP_b-brl_3"/>
</dbReference>
<evidence type="ECO:0000256" key="2">
    <source>
        <dbReference type="ARBA" id="ARBA00023136"/>
    </source>
</evidence>
<gene>
    <name evidence="7" type="ORF">TRIP_D420092</name>
</gene>
<feature type="domain" description="Outer membrane protein beta-barrel" evidence="6">
    <location>
        <begin position="420"/>
        <end position="798"/>
    </location>
</feature>
<feature type="domain" description="TonB-dependent receptor plug" evidence="5">
    <location>
        <begin position="173"/>
        <end position="257"/>
    </location>
</feature>
<dbReference type="InterPro" id="IPR036942">
    <property type="entry name" value="Beta-barrel_TonB_sf"/>
</dbReference>
<proteinExistence type="predicted"/>
<dbReference type="Gene3D" id="2.170.130.10">
    <property type="entry name" value="TonB-dependent receptor, plug domain"/>
    <property type="match status" value="1"/>
</dbReference>
<name>A0A653AGK6_9BACT</name>
<keyword evidence="3" id="KW-0998">Cell outer membrane</keyword>
<evidence type="ECO:0000256" key="4">
    <source>
        <dbReference type="SAM" id="SignalP"/>
    </source>
</evidence>
<reference evidence="7" key="1">
    <citation type="submission" date="2018-07" db="EMBL/GenBank/DDBJ databases">
        <authorList>
            <consortium name="Genoscope - CEA"/>
            <person name="William W."/>
        </authorList>
    </citation>
    <scope>NUCLEOTIDE SEQUENCE</scope>
    <source>
        <strain evidence="7">IK1</strain>
    </source>
</reference>
<dbReference type="GO" id="GO:0009279">
    <property type="term" value="C:cell outer membrane"/>
    <property type="evidence" value="ECO:0007669"/>
    <property type="project" value="UniProtKB-SubCell"/>
</dbReference>
<protein>
    <submittedName>
        <fullName evidence="7">Putative TonB-dependent receptor plug</fullName>
    </submittedName>
</protein>
<sequence length="857" mass="97858">MKQFTLSFLLFLPLFLLAQKQNLTIHFTEIPSNDGRLLVSLFNGKNSYTSQKPYLTKSLDIENFSATWKLDSIPQGTYIIAAVHDENINGKLDFAETGMPEEAFAFSNNVQPKMGPPNPDEMIFTIKENESAVQNIKMLFFGMKSKQIKEVDVVADKKQFVKTDADKTTYQVKDNPTLTSGSMRDAVRKLPGVVLSPTGDLNLNGKDVAIYIDGVPSNLSGSDLKNYLQSIPANTIEKIELIENPGASYEANSSGAVINIITRSIATQDVSGTLNFHYGNSNNHKFSPSVMLLGRKNKINWQLQSGYNWHEQHQENDVSQTFYSFEPDVIFKHNSEQNNLNRNMYIRPMLNYRLSQNSYIVFNYNLNASNNRDHTTSTSFTENLDKITEYGKNYNYTTIYRNPEVNRNNEFVAKYKVVLDSMNRSLQITGYYSNYNKKSNAQSEQKTETPIYGINAINMNLNNAYGKVDLEIPFEKISFTLGGKYNITDAHNLGKYNLNNTSSDIFNNPTYKSEIDFNYNEQNLAAYAEARKTIGKLSATLGVRIEDLKYESRVASADTVIGDRITNVFPTVNLLYRLIPNVNLSARYSRRISMPAYSQLDPNTNGYFDSFASAEGNQNLKPNFFDNYFLSISAFNYASLGSYLRYSKNISLTSTVVEPNSLKTKMTSVDYENTKIYGAYLALPVPFGLFTKGTAFFKQPMNMEKMSYAYLYLSCNFNDIKDYPYPIGTGKKPLWMFNINTHVVLPYEFTLDGNWFHMFKGNFQIYSIKEPMNYWLVDLTRKFMNERLEVTAEVMKDISQHVAFNIENLKTDFFGKQDGTTFWIKLSYRFGKFKSKEETHIDVEKKEVEGGGINVRK</sequence>
<keyword evidence="2" id="KW-0472">Membrane</keyword>
<evidence type="ECO:0000259" key="5">
    <source>
        <dbReference type="Pfam" id="PF07715"/>
    </source>
</evidence>
<dbReference type="Gene3D" id="2.40.170.20">
    <property type="entry name" value="TonB-dependent receptor, beta-barrel domain"/>
    <property type="match status" value="1"/>
</dbReference>
<feature type="chain" id="PRO_5024876229" evidence="4">
    <location>
        <begin position="19"/>
        <end position="857"/>
    </location>
</feature>